<dbReference type="AlphaFoldDB" id="A0A9W8LRX5"/>
<name>A0A9W8LRX5_9FUNG</name>
<feature type="compositionally biased region" description="Low complexity" evidence="8">
    <location>
        <begin position="429"/>
        <end position="440"/>
    </location>
</feature>
<reference evidence="10" key="1">
    <citation type="submission" date="2022-07" db="EMBL/GenBank/DDBJ databases">
        <title>Phylogenomic reconstructions and comparative analyses of Kickxellomycotina fungi.</title>
        <authorList>
            <person name="Reynolds N.K."/>
            <person name="Stajich J.E."/>
            <person name="Barry K."/>
            <person name="Grigoriev I.V."/>
            <person name="Crous P."/>
            <person name="Smith M.E."/>
        </authorList>
    </citation>
    <scope>NUCLEOTIDE SEQUENCE</scope>
    <source>
        <strain evidence="10">NRRL 1565</strain>
    </source>
</reference>
<keyword evidence="7" id="KW-0539">Nucleus</keyword>
<evidence type="ECO:0000256" key="1">
    <source>
        <dbReference type="ARBA" id="ARBA00004567"/>
    </source>
</evidence>
<dbReference type="PROSITE" id="PS50196">
    <property type="entry name" value="RANBD1"/>
    <property type="match status" value="1"/>
</dbReference>
<feature type="region of interest" description="Disordered" evidence="8">
    <location>
        <begin position="372"/>
        <end position="598"/>
    </location>
</feature>
<proteinExistence type="predicted"/>
<protein>
    <recommendedName>
        <fullName evidence="9">RanBD1 domain-containing protein</fullName>
    </recommendedName>
</protein>
<evidence type="ECO:0000256" key="8">
    <source>
        <dbReference type="SAM" id="MobiDB-lite"/>
    </source>
</evidence>
<keyword evidence="5" id="KW-0811">Translocation</keyword>
<dbReference type="GO" id="GO:0051028">
    <property type="term" value="P:mRNA transport"/>
    <property type="evidence" value="ECO:0007669"/>
    <property type="project" value="UniProtKB-KW"/>
</dbReference>
<dbReference type="PANTHER" id="PTHR38697">
    <property type="entry name" value="NUCLEAR PORE COMPLEX PROTEIN SIMILAR TO S. CEREVISIAE NUP2 (EUROFUNG)"/>
    <property type="match status" value="1"/>
</dbReference>
<evidence type="ECO:0000256" key="5">
    <source>
        <dbReference type="ARBA" id="ARBA00023010"/>
    </source>
</evidence>
<feature type="compositionally biased region" description="Gly residues" evidence="8">
    <location>
        <begin position="282"/>
        <end position="291"/>
    </location>
</feature>
<feature type="compositionally biased region" description="Low complexity" evidence="8">
    <location>
        <begin position="459"/>
        <end position="479"/>
    </location>
</feature>
<dbReference type="SMART" id="SM00160">
    <property type="entry name" value="RanBD"/>
    <property type="match status" value="1"/>
</dbReference>
<feature type="compositionally biased region" description="Acidic residues" evidence="8">
    <location>
        <begin position="566"/>
        <end position="579"/>
    </location>
</feature>
<dbReference type="GO" id="GO:0005643">
    <property type="term" value="C:nuclear pore"/>
    <property type="evidence" value="ECO:0007669"/>
    <property type="project" value="UniProtKB-SubCell"/>
</dbReference>
<feature type="domain" description="RanBD1" evidence="9">
    <location>
        <begin position="583"/>
        <end position="662"/>
    </location>
</feature>
<feature type="compositionally biased region" description="Polar residues" evidence="8">
    <location>
        <begin position="241"/>
        <end position="257"/>
    </location>
</feature>
<feature type="compositionally biased region" description="Low complexity" evidence="8">
    <location>
        <begin position="74"/>
        <end position="93"/>
    </location>
</feature>
<comment type="caution">
    <text evidence="10">The sequence shown here is derived from an EMBL/GenBank/DDBJ whole genome shotgun (WGS) entry which is preliminary data.</text>
</comment>
<evidence type="ECO:0000256" key="2">
    <source>
        <dbReference type="ARBA" id="ARBA00022448"/>
    </source>
</evidence>
<dbReference type="EMBL" id="JANBUO010001076">
    <property type="protein sequence ID" value="KAJ2799958.1"/>
    <property type="molecule type" value="Genomic_DNA"/>
</dbReference>
<dbReference type="GO" id="GO:0015031">
    <property type="term" value="P:protein transport"/>
    <property type="evidence" value="ECO:0007669"/>
    <property type="project" value="UniProtKB-KW"/>
</dbReference>
<evidence type="ECO:0000256" key="3">
    <source>
        <dbReference type="ARBA" id="ARBA00022816"/>
    </source>
</evidence>
<feature type="compositionally biased region" description="Low complexity" evidence="8">
    <location>
        <begin position="538"/>
        <end position="551"/>
    </location>
</feature>
<dbReference type="InterPro" id="IPR015007">
    <property type="entry name" value="NUP2/50/61"/>
</dbReference>
<dbReference type="Proteomes" id="UP001140094">
    <property type="component" value="Unassembled WGS sequence"/>
</dbReference>
<feature type="compositionally biased region" description="Polar residues" evidence="8">
    <location>
        <begin position="518"/>
        <end position="528"/>
    </location>
</feature>
<dbReference type="InterPro" id="IPR053074">
    <property type="entry name" value="NPC_Nucleoporin"/>
</dbReference>
<evidence type="ECO:0000313" key="10">
    <source>
        <dbReference type="EMBL" id="KAJ2799958.1"/>
    </source>
</evidence>
<evidence type="ECO:0000256" key="6">
    <source>
        <dbReference type="ARBA" id="ARBA00023132"/>
    </source>
</evidence>
<gene>
    <name evidence="10" type="ORF">H4R20_004238</name>
</gene>
<feature type="compositionally biased region" description="Polar residues" evidence="8">
    <location>
        <begin position="494"/>
        <end position="503"/>
    </location>
</feature>
<keyword evidence="6" id="KW-0906">Nuclear pore complex</keyword>
<feature type="compositionally biased region" description="Low complexity" evidence="8">
    <location>
        <begin position="218"/>
        <end position="239"/>
    </location>
</feature>
<dbReference type="PANTHER" id="PTHR38697:SF1">
    <property type="entry name" value="NUCLEAR PORE COMPLEX PROTEIN SIMILAR TO S. CEREVISIAE NUP2 (EUROFUNG)"/>
    <property type="match status" value="1"/>
</dbReference>
<comment type="subcellular location">
    <subcellularLocation>
        <location evidence="1">Nucleus</location>
        <location evidence="1">Nuclear pore complex</location>
    </subcellularLocation>
</comment>
<evidence type="ECO:0000256" key="4">
    <source>
        <dbReference type="ARBA" id="ARBA00022927"/>
    </source>
</evidence>
<dbReference type="Pfam" id="PF08911">
    <property type="entry name" value="NUP50"/>
    <property type="match status" value="1"/>
</dbReference>
<feature type="region of interest" description="Disordered" evidence="8">
    <location>
        <begin position="1"/>
        <end position="93"/>
    </location>
</feature>
<feature type="region of interest" description="Disordered" evidence="8">
    <location>
        <begin position="185"/>
        <end position="296"/>
    </location>
</feature>
<keyword evidence="2" id="KW-0813">Transport</keyword>
<keyword evidence="11" id="KW-1185">Reference proteome</keyword>
<dbReference type="InterPro" id="IPR000156">
    <property type="entry name" value="Ran_bind_dom"/>
</dbReference>
<keyword evidence="4" id="KW-0653">Protein transport</keyword>
<dbReference type="InterPro" id="IPR011993">
    <property type="entry name" value="PH-like_dom_sf"/>
</dbReference>
<evidence type="ECO:0000313" key="11">
    <source>
        <dbReference type="Proteomes" id="UP001140094"/>
    </source>
</evidence>
<accession>A0A9W8LRX5</accession>
<dbReference type="SUPFAM" id="SSF50729">
    <property type="entry name" value="PH domain-like"/>
    <property type="match status" value="1"/>
</dbReference>
<feature type="region of interest" description="Disordered" evidence="8">
    <location>
        <begin position="122"/>
        <end position="149"/>
    </location>
</feature>
<sequence length="706" mass="73466">MGKRSAEKQLTQLNQYDEDNEGDSQGNSFRRATEDALAGRVIRKPKSRLRTQPTPSVPAPTPAFAGFGGFGSRPTAAAAAATNSNSEESAAEEPAAMGVFKGFTFGQSTNSKGSTPAFVFGSGNASSAADKPDTSALQKPSTMAAGGFSFGSQGGSGFASFGKPSNKPTGSFGFKAAGSSAAEAPASNAFTLSKAPESAPKDTTASASADKPSGFSMSSFKPPTASTTTSTNLTTSKASGFSMSSFKPPAASTTTASKELVDKPKSGFSMPAFKPPTTSSSAGGGGDGGSSGKFDMPKAVYDPELIKSITGTDKVAVKPAKDSEERVKFYSNIRGLNASLQKKINDALQFNAFVNLTPLLSQYCDHWTKITGRQPLIPDSSTRELSKMSPMSIPSSTGPAPWGSKAGNPSGESEKAARPPPFAFSKFADGTSSGGSQTDSPARAPQTTAAVSDKSPKPFSFGFTSSASTGDSSASTAASKPAFSFSFDKDKQGQAGTSNSNVEQTKKPFSFSFGPAATSDSKSSQTGAAGQKPSFTFGFGNNTGSQSGNSNDAGPKSADTNGNDMSDIEEGGQAEEDGAREDVPKSPTTAGEEGETTVHQARVKLYQWDKEKKQYKDMGVGIFKLNTSTKDDGNMRARLLCRQIRTEKITLNLSMFKEMRVEYKGDKEVGLLGLVDGVPTRFMTRQKLPSDATLLKEAIDKVLGEL</sequence>
<evidence type="ECO:0000259" key="9">
    <source>
        <dbReference type="PROSITE" id="PS50196"/>
    </source>
</evidence>
<keyword evidence="3" id="KW-0509">mRNA transport</keyword>
<dbReference type="OrthoDB" id="185618at2759"/>
<dbReference type="Pfam" id="PF00638">
    <property type="entry name" value="Ran_BP1"/>
    <property type="match status" value="1"/>
</dbReference>
<dbReference type="Gene3D" id="2.30.29.30">
    <property type="entry name" value="Pleckstrin-homology domain (PH domain)/Phosphotyrosine-binding domain (PTB)"/>
    <property type="match status" value="1"/>
</dbReference>
<evidence type="ECO:0000256" key="7">
    <source>
        <dbReference type="ARBA" id="ARBA00023242"/>
    </source>
</evidence>
<organism evidence="10 11">
    <name type="scientific">Coemansia guatemalensis</name>
    <dbReference type="NCBI Taxonomy" id="2761395"/>
    <lineage>
        <taxon>Eukaryota</taxon>
        <taxon>Fungi</taxon>
        <taxon>Fungi incertae sedis</taxon>
        <taxon>Zoopagomycota</taxon>
        <taxon>Kickxellomycotina</taxon>
        <taxon>Kickxellomycetes</taxon>
        <taxon>Kickxellales</taxon>
        <taxon>Kickxellaceae</taxon>
        <taxon>Coemansia</taxon>
    </lineage>
</organism>